<comment type="caution">
    <text evidence="1">The sequence shown here is derived from an EMBL/GenBank/DDBJ whole genome shotgun (WGS) entry which is preliminary data.</text>
</comment>
<dbReference type="Pfam" id="PF13344">
    <property type="entry name" value="Hydrolase_6"/>
    <property type="match status" value="1"/>
</dbReference>
<dbReference type="Gene3D" id="3.40.50.1000">
    <property type="entry name" value="HAD superfamily/HAD-like"/>
    <property type="match status" value="2"/>
</dbReference>
<dbReference type="Proteomes" id="UP000800039">
    <property type="component" value="Unassembled WGS sequence"/>
</dbReference>
<dbReference type="FunFam" id="3.40.50.1000:FF:000069">
    <property type="entry name" value="HAD-superfamily subfamily IIA hydrolase"/>
    <property type="match status" value="1"/>
</dbReference>
<dbReference type="InterPro" id="IPR023214">
    <property type="entry name" value="HAD_sf"/>
</dbReference>
<gene>
    <name evidence="1" type="ORF">K460DRAFT_408893</name>
</gene>
<name>A0A9P4L4K8_9PLEO</name>
<accession>A0A9P4L4K8</accession>
<dbReference type="EMBL" id="ML976618">
    <property type="protein sequence ID" value="KAF1841429.1"/>
    <property type="molecule type" value="Genomic_DNA"/>
</dbReference>
<dbReference type="GO" id="GO:0046474">
    <property type="term" value="P:glycerophospholipid biosynthetic process"/>
    <property type="evidence" value="ECO:0007669"/>
    <property type="project" value="TreeGrafter"/>
</dbReference>
<sequence length="395" mass="43821">MAAYASVRHIARLPRCNGYHTLIRRLQTAAAIPPRIPEFAFAFDIDGVLLRSSDALPRAHKALSYLQSQRIPFILLTNGGGKHEADRVADLSNKLGVPIDTTMFIQSHTPFADLDHLKDKTVMVVGGEADKCRTVAEAYGFKTVVTPGDVLAAYPDVWPFSQQLLPYYESFTRPLPAPINSASPSTSLRIDAIFVYNDPRDWGLDLQIIKDVLLSKQGIFGTLSAKNGDTALPNHGYQQDGQPTLYFSNPDLLWAAKYHLPRLGQGGFREALEGVWAAITGGEPHGVELQKVIMGKPYRLTYEFAEKRLISHRQYLLRSDEPGNLKRVYMVGDNPASDIAGGNNYESPYGTDWASVLVQTGVYVEGTKPAYQPRKIVNDVWDAVMWAAAQEKWTT</sequence>
<dbReference type="GeneID" id="63854452"/>
<organism evidence="1 2">
    <name type="scientific">Cucurbitaria berberidis CBS 394.84</name>
    <dbReference type="NCBI Taxonomy" id="1168544"/>
    <lineage>
        <taxon>Eukaryota</taxon>
        <taxon>Fungi</taxon>
        <taxon>Dikarya</taxon>
        <taxon>Ascomycota</taxon>
        <taxon>Pezizomycotina</taxon>
        <taxon>Dothideomycetes</taxon>
        <taxon>Pleosporomycetidae</taxon>
        <taxon>Pleosporales</taxon>
        <taxon>Pleosporineae</taxon>
        <taxon>Cucurbitariaceae</taxon>
        <taxon>Cucurbitaria</taxon>
    </lineage>
</organism>
<dbReference type="Pfam" id="PF13242">
    <property type="entry name" value="Hydrolase_like"/>
    <property type="match status" value="1"/>
</dbReference>
<dbReference type="InterPro" id="IPR006353">
    <property type="entry name" value="HAD-SF_hydro_IIA_CECR5"/>
</dbReference>
<dbReference type="SUPFAM" id="SSF56784">
    <property type="entry name" value="HAD-like"/>
    <property type="match status" value="1"/>
</dbReference>
<dbReference type="PANTHER" id="PTHR14269">
    <property type="entry name" value="CDP-DIACYLGLYCEROL--GLYCEROL-3-PHOSPHATE 3-PHOSPHATIDYLTRANSFERASE-RELATED"/>
    <property type="match status" value="1"/>
</dbReference>
<dbReference type="GO" id="GO:0005739">
    <property type="term" value="C:mitochondrion"/>
    <property type="evidence" value="ECO:0007669"/>
    <property type="project" value="TreeGrafter"/>
</dbReference>
<dbReference type="AlphaFoldDB" id="A0A9P4L4K8"/>
<dbReference type="InterPro" id="IPR036412">
    <property type="entry name" value="HAD-like_sf"/>
</dbReference>
<proteinExistence type="predicted"/>
<dbReference type="PANTHER" id="PTHR14269:SF57">
    <property type="entry name" value="SUPERFAMILY HYDROLASE, PUTATIVE (AFU_ORTHOLOGUE AFUA_2G02580)-RELATED"/>
    <property type="match status" value="1"/>
</dbReference>
<reference evidence="1" key="1">
    <citation type="submission" date="2020-01" db="EMBL/GenBank/DDBJ databases">
        <authorList>
            <consortium name="DOE Joint Genome Institute"/>
            <person name="Haridas S."/>
            <person name="Albert R."/>
            <person name="Binder M."/>
            <person name="Bloem J."/>
            <person name="Labutti K."/>
            <person name="Salamov A."/>
            <person name="Andreopoulos B."/>
            <person name="Baker S.E."/>
            <person name="Barry K."/>
            <person name="Bills G."/>
            <person name="Bluhm B.H."/>
            <person name="Cannon C."/>
            <person name="Castanera R."/>
            <person name="Culley D.E."/>
            <person name="Daum C."/>
            <person name="Ezra D."/>
            <person name="Gonzalez J.B."/>
            <person name="Henrissat B."/>
            <person name="Kuo A."/>
            <person name="Liang C."/>
            <person name="Lipzen A."/>
            <person name="Lutzoni F."/>
            <person name="Magnuson J."/>
            <person name="Mondo S."/>
            <person name="Nolan M."/>
            <person name="Ohm R."/>
            <person name="Pangilinan J."/>
            <person name="Park H.-J."/>
            <person name="Ramirez L."/>
            <person name="Alfaro M."/>
            <person name="Sun H."/>
            <person name="Tritt A."/>
            <person name="Yoshinaga Y."/>
            <person name="Zwiers L.-H."/>
            <person name="Turgeon B.G."/>
            <person name="Goodwin S.B."/>
            <person name="Spatafora J.W."/>
            <person name="Crous P.W."/>
            <person name="Grigoriev I.V."/>
        </authorList>
    </citation>
    <scope>NUCLEOTIDE SEQUENCE</scope>
    <source>
        <strain evidence="1">CBS 394.84</strain>
    </source>
</reference>
<dbReference type="OrthoDB" id="270009at2759"/>
<dbReference type="InterPro" id="IPR006357">
    <property type="entry name" value="HAD-SF_hydro_IIA"/>
</dbReference>
<evidence type="ECO:0000313" key="1">
    <source>
        <dbReference type="EMBL" id="KAF1841429.1"/>
    </source>
</evidence>
<evidence type="ECO:0000313" key="2">
    <source>
        <dbReference type="Proteomes" id="UP000800039"/>
    </source>
</evidence>
<dbReference type="NCBIfam" id="TIGR01456">
    <property type="entry name" value="CECR5"/>
    <property type="match status" value="1"/>
</dbReference>
<dbReference type="NCBIfam" id="TIGR01460">
    <property type="entry name" value="HAD-SF-IIA"/>
    <property type="match status" value="1"/>
</dbReference>
<dbReference type="InterPro" id="IPR050324">
    <property type="entry name" value="CDP-alcohol_PTase-I"/>
</dbReference>
<protein>
    <submittedName>
        <fullName evidence="1">Cat eye syndrome critical region protein 5</fullName>
    </submittedName>
</protein>
<keyword evidence="2" id="KW-1185">Reference proteome</keyword>
<dbReference type="RefSeq" id="XP_040783992.1">
    <property type="nucleotide sequence ID" value="XM_040937202.1"/>
</dbReference>